<dbReference type="InterPro" id="IPR036259">
    <property type="entry name" value="MFS_trans_sf"/>
</dbReference>
<evidence type="ECO:0000256" key="1">
    <source>
        <dbReference type="ARBA" id="ARBA00004141"/>
    </source>
</evidence>
<keyword evidence="3 5" id="KW-1133">Transmembrane helix</keyword>
<evidence type="ECO:0000313" key="6">
    <source>
        <dbReference type="EMBL" id="KAK7687738.1"/>
    </source>
</evidence>
<accession>A0AAW0GCR5</accession>
<evidence type="ECO:0000313" key="7">
    <source>
        <dbReference type="Proteomes" id="UP001385951"/>
    </source>
</evidence>
<proteinExistence type="predicted"/>
<feature type="transmembrane region" description="Helical" evidence="5">
    <location>
        <begin position="95"/>
        <end position="115"/>
    </location>
</feature>
<reference evidence="6 7" key="1">
    <citation type="submission" date="2022-09" db="EMBL/GenBank/DDBJ databases">
        <authorList>
            <person name="Palmer J.M."/>
        </authorList>
    </citation>
    <scope>NUCLEOTIDE SEQUENCE [LARGE SCALE GENOMIC DNA]</scope>
    <source>
        <strain evidence="6 7">DSM 7382</strain>
    </source>
</reference>
<evidence type="ECO:0000256" key="4">
    <source>
        <dbReference type="ARBA" id="ARBA00023136"/>
    </source>
</evidence>
<feature type="transmembrane region" description="Helical" evidence="5">
    <location>
        <begin position="135"/>
        <end position="154"/>
    </location>
</feature>
<comment type="subcellular location">
    <subcellularLocation>
        <location evidence="1">Membrane</location>
        <topology evidence="1">Multi-pass membrane protein</topology>
    </subcellularLocation>
</comment>
<dbReference type="SUPFAM" id="SSF103473">
    <property type="entry name" value="MFS general substrate transporter"/>
    <property type="match status" value="1"/>
</dbReference>
<evidence type="ECO:0000256" key="2">
    <source>
        <dbReference type="ARBA" id="ARBA00022692"/>
    </source>
</evidence>
<dbReference type="GO" id="GO:0005886">
    <property type="term" value="C:plasma membrane"/>
    <property type="evidence" value="ECO:0007669"/>
    <property type="project" value="TreeGrafter"/>
</dbReference>
<dbReference type="AlphaFoldDB" id="A0AAW0GCR5"/>
<name>A0AAW0GCR5_9APHY</name>
<keyword evidence="4 5" id="KW-0472">Membrane</keyword>
<sequence length="155" mass="17544">MSEVDDSTLTDRNDHLAVRSLEDVSEPIDPRITPDHRPTSEVLDEGYIHQFNEYVHHEKHAHELSQKPDEGEPLYVEFEKGDPRDPINFTQKRKWLITLTACIFTALSAATASTYNLGWPSMIRDLNCTQFQATLGLGLYCLGFAVVPLVTCLVQ</sequence>
<dbReference type="Proteomes" id="UP001385951">
    <property type="component" value="Unassembled WGS sequence"/>
</dbReference>
<gene>
    <name evidence="6" type="ORF">QCA50_008956</name>
</gene>
<evidence type="ECO:0000256" key="3">
    <source>
        <dbReference type="ARBA" id="ARBA00022989"/>
    </source>
</evidence>
<organism evidence="6 7">
    <name type="scientific">Cerrena zonata</name>
    <dbReference type="NCBI Taxonomy" id="2478898"/>
    <lineage>
        <taxon>Eukaryota</taxon>
        <taxon>Fungi</taxon>
        <taxon>Dikarya</taxon>
        <taxon>Basidiomycota</taxon>
        <taxon>Agaricomycotina</taxon>
        <taxon>Agaricomycetes</taxon>
        <taxon>Polyporales</taxon>
        <taxon>Cerrenaceae</taxon>
        <taxon>Cerrena</taxon>
    </lineage>
</organism>
<dbReference type="PANTHER" id="PTHR23502">
    <property type="entry name" value="MAJOR FACILITATOR SUPERFAMILY"/>
    <property type="match status" value="1"/>
</dbReference>
<keyword evidence="7" id="KW-1185">Reference proteome</keyword>
<keyword evidence="2 5" id="KW-0812">Transmembrane</keyword>
<dbReference type="EMBL" id="JASBNA010000012">
    <property type="protein sequence ID" value="KAK7687738.1"/>
    <property type="molecule type" value="Genomic_DNA"/>
</dbReference>
<protein>
    <recommendedName>
        <fullName evidence="8">Major facilitator superfamily (MFS) profile domain-containing protein</fullName>
    </recommendedName>
</protein>
<dbReference type="PANTHER" id="PTHR23502:SF134">
    <property type="entry name" value="MAJOR FACILITATOR SUPERFAMILY (MFS) PROFILE DOMAIN-CONTAINING PROTEIN-RELATED"/>
    <property type="match status" value="1"/>
</dbReference>
<dbReference type="GO" id="GO:0022857">
    <property type="term" value="F:transmembrane transporter activity"/>
    <property type="evidence" value="ECO:0007669"/>
    <property type="project" value="TreeGrafter"/>
</dbReference>
<evidence type="ECO:0008006" key="8">
    <source>
        <dbReference type="Google" id="ProtNLM"/>
    </source>
</evidence>
<evidence type="ECO:0000256" key="5">
    <source>
        <dbReference type="SAM" id="Phobius"/>
    </source>
</evidence>
<comment type="caution">
    <text evidence="6">The sequence shown here is derived from an EMBL/GenBank/DDBJ whole genome shotgun (WGS) entry which is preliminary data.</text>
</comment>